<feature type="domain" description="Fimbrial-type adhesion" evidence="2">
    <location>
        <begin position="185"/>
        <end position="316"/>
    </location>
</feature>
<dbReference type="GO" id="GO:0009289">
    <property type="term" value="C:pilus"/>
    <property type="evidence" value="ECO:0007669"/>
    <property type="project" value="InterPro"/>
</dbReference>
<reference evidence="4 5" key="1">
    <citation type="submission" date="2018-10" db="EMBL/GenBank/DDBJ databases">
        <title>Genomic Encyclopedia of Type Strains, Phase IV (KMG-IV): sequencing the most valuable type-strain genomes for metagenomic binning, comparative biology and taxonomic classification.</title>
        <authorList>
            <person name="Goeker M."/>
        </authorList>
    </citation>
    <scope>NUCLEOTIDE SEQUENCE [LARGE SCALE GENOMIC DNA]</scope>
    <source>
        <strain evidence="4 5">DSM 22228</strain>
    </source>
</reference>
<protein>
    <submittedName>
        <fullName evidence="4">Fimbrial protein</fullName>
    </submittedName>
</protein>
<feature type="domain" description="FimH mannose-binding" evidence="3">
    <location>
        <begin position="28"/>
        <end position="173"/>
    </location>
</feature>
<dbReference type="RefSeq" id="WP_121145279.1">
    <property type="nucleotide sequence ID" value="NZ_RBWY01000003.1"/>
</dbReference>
<dbReference type="EMBL" id="RBWY01000003">
    <property type="protein sequence ID" value="RKS85122.1"/>
    <property type="molecule type" value="Genomic_DNA"/>
</dbReference>
<dbReference type="InterPro" id="IPR015243">
    <property type="entry name" value="FimH_man-bd"/>
</dbReference>
<dbReference type="GO" id="GO:0007155">
    <property type="term" value="P:cell adhesion"/>
    <property type="evidence" value="ECO:0007669"/>
    <property type="project" value="InterPro"/>
</dbReference>
<evidence type="ECO:0000259" key="3">
    <source>
        <dbReference type="Pfam" id="PF09160"/>
    </source>
</evidence>
<evidence type="ECO:0000256" key="1">
    <source>
        <dbReference type="SAM" id="SignalP"/>
    </source>
</evidence>
<evidence type="ECO:0000259" key="2">
    <source>
        <dbReference type="Pfam" id="PF00419"/>
    </source>
</evidence>
<dbReference type="AlphaFoldDB" id="A0A495RCD0"/>
<dbReference type="InterPro" id="IPR036937">
    <property type="entry name" value="Adhesion_dom_fimbrial_sf"/>
</dbReference>
<organism evidence="4 5">
    <name type="scientific">Orbus hercynius</name>
    <dbReference type="NCBI Taxonomy" id="593135"/>
    <lineage>
        <taxon>Bacteria</taxon>
        <taxon>Pseudomonadati</taxon>
        <taxon>Pseudomonadota</taxon>
        <taxon>Gammaproteobacteria</taxon>
        <taxon>Orbales</taxon>
        <taxon>Orbaceae</taxon>
        <taxon>Orbus</taxon>
    </lineage>
</organism>
<dbReference type="OrthoDB" id="6466816at2"/>
<comment type="caution">
    <text evidence="4">The sequence shown here is derived from an EMBL/GenBank/DDBJ whole genome shotgun (WGS) entry which is preliminary data.</text>
</comment>
<dbReference type="Gene3D" id="2.60.40.1090">
    <property type="entry name" value="Fimbrial-type adhesion domain"/>
    <property type="match status" value="2"/>
</dbReference>
<dbReference type="InterPro" id="IPR000259">
    <property type="entry name" value="Adhesion_dom_fimbrial"/>
</dbReference>
<feature type="chain" id="PRO_5019755200" evidence="1">
    <location>
        <begin position="20"/>
        <end position="321"/>
    </location>
</feature>
<dbReference type="SUPFAM" id="SSF49401">
    <property type="entry name" value="Bacterial adhesins"/>
    <property type="match status" value="2"/>
</dbReference>
<dbReference type="Pfam" id="PF09160">
    <property type="entry name" value="FimH_man-bind"/>
    <property type="match status" value="1"/>
</dbReference>
<keyword evidence="5" id="KW-1185">Reference proteome</keyword>
<keyword evidence="1" id="KW-0732">Signal</keyword>
<accession>A0A495RCD0</accession>
<evidence type="ECO:0000313" key="4">
    <source>
        <dbReference type="EMBL" id="RKS85122.1"/>
    </source>
</evidence>
<dbReference type="InterPro" id="IPR008966">
    <property type="entry name" value="Adhesion_dom_sf"/>
</dbReference>
<dbReference type="Pfam" id="PF00419">
    <property type="entry name" value="Fimbrial"/>
    <property type="match status" value="1"/>
</dbReference>
<evidence type="ECO:0000313" key="5">
    <source>
        <dbReference type="Proteomes" id="UP000278542"/>
    </source>
</evidence>
<feature type="signal peptide" evidence="1">
    <location>
        <begin position="1"/>
        <end position="19"/>
    </location>
</feature>
<name>A0A495RCD0_9GAMM</name>
<proteinExistence type="predicted"/>
<sequence>MKKLFFIVVMLFYAPHAFSFVCYDLSTGKEIKSNGTVSVPIYINSNIVRGENIFGNVGDYLACQNQQPYFYVDHMELKANGITPGAAISHLDNGVYINGARILSTNTPKTNIFSIADNNIYPLDINMFFVVPNTIGSSLVISPGETLMTLRLYKYSTSNSSHGYEGVQENFTWVFVAANRAALQAGNCDINNNEPINIDFGLVPKSMIKNSSAESISKAVDLNINCHDNSLYNQQIKITLSAQPVTFSDNAIVVSDNANLGIEISHNNTLVKPNGSFMSIIDGGMSNESLNISVIKNPNVSSENLSSGRFNASASLITSLP</sequence>
<dbReference type="Proteomes" id="UP000278542">
    <property type="component" value="Unassembled WGS sequence"/>
</dbReference>
<gene>
    <name evidence="4" type="ORF">DES39_1631</name>
</gene>